<dbReference type="NCBIfam" id="TIGR01733">
    <property type="entry name" value="AA-adenyl-dom"/>
    <property type="match status" value="3"/>
</dbReference>
<dbReference type="Gene3D" id="3.30.559.30">
    <property type="entry name" value="Nonribosomal peptide synthetase, condensation domain"/>
    <property type="match status" value="5"/>
</dbReference>
<dbReference type="GO" id="GO:0016874">
    <property type="term" value="F:ligase activity"/>
    <property type="evidence" value="ECO:0007669"/>
    <property type="project" value="UniProtKB-KW"/>
</dbReference>
<dbReference type="SMART" id="SM00823">
    <property type="entry name" value="PKS_PP"/>
    <property type="match status" value="3"/>
</dbReference>
<sequence length="4269" mass="473147">MFIRAVALAILVADDNAAGRIGRVLNKKGTTPDTIEWHRFVNIKPRNTGIVSNRVKSKEVELMVPEHPDFSMRRSIDIPATGAITPPEESMESRGSLEETLSSFNKEPPSPSTESEDSMDELWQQVADQCNCSLDEIEDVYACTALQEAMIALTFKDPRAYTIEHEYRLPREIDHDKLKEAWMSTAQANPILRTRMIPTSQRGCVQAVVRGSIPWQVQETDDGIHGEITNPSWRAGAPLVYFFFNVTEHKLKVTIHHSICDHWSIALLLRQAAAAYRGEELPSNPFRPLVDHVQRTQDKSNAFWKSKFGDAHEATMMVFPQLPTVGHSARPTERIERSFRIQDAKTSSSTVGTKIRLAWALLQSVYTSSDDTLFGAVNAGRAVSVAGVQELSGPALASVPVRIKLCRQNTVAEALVAVQDEWAESMEFEHVGLQNLLRLGPGPAAACHFQTLISVEPRDGHQLPDIFSQSRSTQMTYDMYPLILRCRPSTTTMTIEASFDPAATEPSQMERILSQFIHIYEQIDTEPSLTLLDISVVSPEDLSVFRRQNISTKPSADMPCVHTLIERRTQQQPHALAINGWDGNYSYLALDNLSSALADHLSSHHIGRGSFVPLLLGKTKWMAVAMLAVMKAGAAFVLLDPSHPQSRLGTMCETVGAPLVLTCGLHIELAAQIGVPVLLNVDTFDSEQLHFNISTKRSSVSPQDPVYLTFTSGSTGTPKGVIVHHEGFASSSVAHGKPYHFTPDSRVLQFASPAFDSCIIEHISTLIQGGCVCIPSIDDCHSRLVESMNRFSVTVACLTPSVTRIISPESVKSLKVLVFVGEAVLASDVVRWEPFVHVGNAYGPAECSAVFSVQPNLKSNDPVNIGFSTGGCGWVVHPEDHRVLMPLGCAGELLIEGPIVGKGYLSMPEQTARSFVEAPPWRLQFGSVPSGKLYKSGDLVQETGDGSFRYFGRKDTQVKLHGQRLELADIEYHLHKAFPKARQTLAEVLRSSAQKGINDHRPEALLVAFICLPASPSNEGTHQAEFLPPTDEFREACAAAEASMSDVLPSFMIPRFFLPLSRIPLTPSGKTNRRYIQEQANKLSLEEMKAYRAVQSKPEAPSSSREEKLQEIWAKTLNRTVEEIGTTESFFRLGGDSVSAMQVAAGCRTVGLKVAVADIFRFPTIRQLAERIQDSGSVAFAPAGEDDLTDVWFELSPIQKLFFERVPNGHNKFTLEFILRLGKPLPPPEIKRAIEKIVATHSMLRARFEQRDGQWGQLISPDVSRGLRFRQHQVSSMNDRKALQNILSTSQNTLDIVQGVMIVVDVITTDSGEQFLGMMAHHLVIDLVSWRIILQDLEDILSTGRTIQPLSISFQQWCRLQQGYARESLNPSETLKTEIPRPPIYYWGSEAILSENTWADATRRTITVSKETTEAIIGAANGAFHTQPVEIIQAAVLYAFVQAFDNRPAPTMFSEGHGREPWDADIEISRTVGWFTTIAPLFLDVKKEDSVRRILQLTKAGRRGISTNGWAYFASRFLHPDGPKRFQGHSPMEILFNYTGLFQQFERPGALLQITSVQDDTLLPMAADLPRMALIDVNATVMNGSLNLSFIYNKRLQNQDRLDQWINNCLQTLEELPMELQQEQRLSAVDFPLLSLASEEQLHSLLHQVSGRFDVSPSGIQDMFPCSPIQLGMWLSQLRNPQVYWSHIRWSLYPTISKPIDITEIKEAWQKVVDRQPILRTVFTDGVTGHGHPVQVVLRNCEANIKTSSGSELRAEDQVPSLSDEFLLNSKSSNTKGRPPHQLTVAIEPDGGAYCQLAIHHILVDGITEQRLLSELHQAFNGTLDEKPAGCYSRYLGYLQTRDNKASESYWKEYLTNVHPSIFPSIGLKEHRTAPSSLKSVPFSMSVGKDLSSFCRNHSITISSLLQVAWGIVLRVYTGSESVCFGYLNACRDIPVRDAHDISGPLINLLICRLHLADELSVLSTLAENHSAYAQSLDHQHCSLAEVMHSLNLSGQPLFNTAMSLQKDPGSLFSDQSERIKLQPEDGIDSTEYDLTINITSRDETIDGDLTYWTHTVAEAQAELVADTFHHIVLQLIDPAIINLSDINLSMGMNESHMLRFNYNLPQTVRSCIHTDIERITTTQPTSPAVHAWDGQFTYEALDLLSSLLAKDLARLGVGPEVFVPVCRETSRWTVVAILAIMKAGGAFILLDPSHPPERLQEMVQMNFQCPVIITSSKYLELASSLAPRTIIPEDRGHLEIRKVIIPSVTSPNSSAYAVFTSGSTGRPKASVIEHQSFLSASAAHTKALRLHKNSRVIQFASYAFDASIVEMIDTLLVGGCICIPSDRDRNQRLGHAIREMQVNWTLLTPSVARILNPQDVSTLETLVLGGEGMTRDDVRRWSPHVRLMNAYGPSECSVISTAQPSPQYLAQDESNIGHPVGCVAWVAHPSSPEKLVPVGSVGELLIEGPIVGRGYVNRPEAMAAAFVPYSIWLCKIRGSQNGVLYRTGDLVRRLVDGSIQYLGRKDRQVKLRGQRIELAEVEHHVQQCFPINDPEVFVDLISPNGTKDAQLVASIVQPEDSDIEAFEAAVEQMQSRLRADVPAYLIPSAFIPVYQVPRLVNGKIDRKKVRDAAAQGLREQIAQGATKSHLRELRELTKGELTLQKCWAEVLARPAETIGPDDNFFRLGGDSIAAMRLATRASEQGIQLGVADIFLNPKLSDLALNCAMPEPKELPTSESKLLEDFVPAFSMLPTNDKEEFISQAMEQCNLPIDNIADIYPCTALQAGMVALTAERPGSYIAYHRFRLGTDTDLSLLKTAWEMVAKNNGILHTRFIHTESGFMQVLVQNSELHWISPGMKKDKRLQWNVLLGQPLVQFEVIPVLSEDSKISQQLDLLITIHHALYDSWSLPLLVHRARQAYRGQALVPSEMTPFKEFIKHSLSQQKNALEHWRREFQELTAEPFPALPSPSYRPQASKQTVRTIETGPVMDECVSRTTAIRFAWALVQSHYQSNDDVVFGIVSPGRTASVDGIEGMAGPTIATLPLRVQIDGNATVSQGLRNLQERTIQLIPFEQVGLPEISALGPEAKQACSFQTLLVEGRGEVEDLGTGDDHPMEPMGTSSGDAASNTYAIQIAVMLNPNTVTVAVSNDEFVIPTWQVEHLLDQFSHILQQVHRHPERPVHEIVTLNDKDIQQLQAWNTGFPERRSESVTDVISRHCDRQPSGLAVSSSDFDLTYKELDILSTHVVSLLRLQGATSEVFVPIYLDRSCWTVVAVLAVLKAGASFVLLDTTHPKERLRTICEEVKPLFILTLPEHRHEAEALFHNAVVMPRRIDSESASVPVHKTTRLGTDRALYAVFTSGSTGKPKGVVIEDGSFMTMSTQINHLMGVCPGDRVLNFSSYAFDVSILEILGTLLAGACVCVLTESERRGRLTEALQVLRPTHAHLTPSVLRAIKPSELGSLRTLMLGGEPLRSSDIKQWVPHARIMPVYGPAECTVAFTVQSSIDSKSQGGNIGKPIAGACWVVDPRNPQRIAPIGAVGELLLQGPLVGRGYLNSPDQTAASYISAPVWMRRFGFTDGLKEGRVYRTGDLVRYEEDGSLSFIGRKDLQVKLRGQRFELAEVEERLQKIWPEDLTDIVAEIVTPMASTNSKCLVVFVSSKSAETASLLSTSAIPSLEIVAPTNFAAQISSVKRQLRDVLPEYMIPSAFIPIRRAPHTPSGKVDRKRLRDSAAGATRVQLESLFAEAPSHKRVPAVGPERDLQHIWAQVLNIAIDQIGAEDSFFQLGGDSISALKVASRARAAGIAHSVESLFQWKTLMGVAKHATTVDSADIMDGIQTADSSLWSHRPYSLVTDHERTELFVSHFPRGHSVVKENVEDIIPALPFQVFYITHASPVSMAQILPVVLDIDRLRIACNKVVAHHSILRTVFVETNGRFLQVILREVEPVLNLVQCDDPEAYVARESEQKVPPCTAQGIMPVSFTIVTSPIKQCSALILHISHAQYDGASIPLLWKAITKAYHEEPLHQAVQFKDVAYKRMGDLNKAEISFWRRYLQGAPSTALDPLRQTGKARVSDNDIVEKRQMAIPTLPPDITMSTLVKAAFSWILFEKTTQSDIILGQVVHGRGSSFLDANTAIGPCLNHLPVRIRIEPEWTVEDFLDHVQVQQLEITAHDEASFDAIAESCTGWQPGSKMACLVHHQSEEVMEPFEMGGVRSSSSCDWASSKLAHGQLGIISVEHGSQLELMITATEETMDQRSVEFLLEKLITTIQLFSKFSQCRLARMPSTVHI</sequence>
<reference evidence="7 8" key="1">
    <citation type="journal article" date="2016" name="BMC Genomics">
        <title>Genome sequencing and secondary metabolism of the postharvest pathogen Penicillium griseofulvum.</title>
        <authorList>
            <person name="Banani H."/>
            <person name="Marcet-Houben M."/>
            <person name="Ballester A.R."/>
            <person name="Abbruscato P."/>
            <person name="Gonzalez-Candelas L."/>
            <person name="Gabaldon T."/>
            <person name="Spadaro D."/>
        </authorList>
    </citation>
    <scope>NUCLEOTIDE SEQUENCE [LARGE SCALE GENOMIC DNA]</scope>
    <source>
        <strain evidence="7 8">PG3</strain>
    </source>
</reference>
<organism evidence="7 8">
    <name type="scientific">Penicillium patulum</name>
    <name type="common">Penicillium griseofulvum</name>
    <dbReference type="NCBI Taxonomy" id="5078"/>
    <lineage>
        <taxon>Eukaryota</taxon>
        <taxon>Fungi</taxon>
        <taxon>Dikarya</taxon>
        <taxon>Ascomycota</taxon>
        <taxon>Pezizomycotina</taxon>
        <taxon>Eurotiomycetes</taxon>
        <taxon>Eurotiomycetidae</taxon>
        <taxon>Eurotiales</taxon>
        <taxon>Aspergillaceae</taxon>
        <taxon>Penicillium</taxon>
    </lineage>
</organism>
<dbReference type="FunFam" id="3.30.559.30:FF:000003">
    <property type="entry name" value="Nonribosomal peptide synthase SidD"/>
    <property type="match status" value="1"/>
</dbReference>
<dbReference type="Gene3D" id="1.10.1200.10">
    <property type="entry name" value="ACP-like"/>
    <property type="match status" value="3"/>
</dbReference>
<dbReference type="FunFam" id="3.30.559.30:FF:000002">
    <property type="entry name" value="Nonribosomal peptide synthase Pes1"/>
    <property type="match status" value="1"/>
</dbReference>
<dbReference type="FunFam" id="3.30.300.30:FF:000015">
    <property type="entry name" value="Nonribosomal peptide synthase SidD"/>
    <property type="match status" value="3"/>
</dbReference>
<protein>
    <submittedName>
        <fullName evidence="7">AMP-dependent synthetase/ligase</fullName>
    </submittedName>
</protein>
<dbReference type="InterPro" id="IPR009081">
    <property type="entry name" value="PP-bd_ACP"/>
</dbReference>
<evidence type="ECO:0000313" key="7">
    <source>
        <dbReference type="EMBL" id="KXG51541.1"/>
    </source>
</evidence>
<dbReference type="PROSITE" id="PS00012">
    <property type="entry name" value="PHOSPHOPANTETHEINE"/>
    <property type="match status" value="2"/>
</dbReference>
<dbReference type="InterPro" id="IPR042099">
    <property type="entry name" value="ANL_N_sf"/>
</dbReference>
<dbReference type="CDD" id="cd19545">
    <property type="entry name" value="FUM14_C_NRPS-like"/>
    <property type="match status" value="2"/>
</dbReference>
<dbReference type="GO" id="GO:0043041">
    <property type="term" value="P:amino acid activation for nonribosomal peptide biosynthetic process"/>
    <property type="evidence" value="ECO:0007669"/>
    <property type="project" value="TreeGrafter"/>
</dbReference>
<evidence type="ECO:0000256" key="1">
    <source>
        <dbReference type="ARBA" id="ARBA00022450"/>
    </source>
</evidence>
<dbReference type="PROSITE" id="PS50075">
    <property type="entry name" value="CARRIER"/>
    <property type="match status" value="3"/>
</dbReference>
<dbReference type="PANTHER" id="PTHR45527:SF1">
    <property type="entry name" value="FATTY ACID SYNTHASE"/>
    <property type="match status" value="1"/>
</dbReference>
<gene>
    <name evidence="7" type="ORF">PGRI_089340</name>
</gene>
<dbReference type="InterPro" id="IPR045851">
    <property type="entry name" value="AMP-bd_C_sf"/>
</dbReference>
<evidence type="ECO:0000256" key="5">
    <source>
        <dbReference type="SAM" id="MobiDB-lite"/>
    </source>
</evidence>
<dbReference type="Pfam" id="PF00668">
    <property type="entry name" value="Condensation"/>
    <property type="match status" value="5"/>
</dbReference>
<dbReference type="CDD" id="cd19542">
    <property type="entry name" value="CT_NRPS-like"/>
    <property type="match status" value="1"/>
</dbReference>
<keyword evidence="1" id="KW-0596">Phosphopantetheine</keyword>
<dbReference type="GO" id="GO:0031177">
    <property type="term" value="F:phosphopantetheine binding"/>
    <property type="evidence" value="ECO:0007669"/>
    <property type="project" value="InterPro"/>
</dbReference>
<dbReference type="CDD" id="cd05918">
    <property type="entry name" value="A_NRPS_SidN3_like"/>
    <property type="match status" value="3"/>
</dbReference>
<dbReference type="CDD" id="cd19534">
    <property type="entry name" value="E_NRPS"/>
    <property type="match status" value="1"/>
</dbReference>
<dbReference type="GeneID" id="63711947"/>
<dbReference type="PANTHER" id="PTHR45527">
    <property type="entry name" value="NONRIBOSOMAL PEPTIDE SYNTHETASE"/>
    <property type="match status" value="1"/>
</dbReference>
<dbReference type="Gene3D" id="3.30.559.10">
    <property type="entry name" value="Chloramphenicol acetyltransferase-like domain"/>
    <property type="match status" value="5"/>
</dbReference>
<dbReference type="OMA" id="DHEIAMM"/>
<dbReference type="SUPFAM" id="SSF56801">
    <property type="entry name" value="Acetyl-CoA synthetase-like"/>
    <property type="match status" value="3"/>
</dbReference>
<dbReference type="InterPro" id="IPR001242">
    <property type="entry name" value="Condensation_dom"/>
</dbReference>
<dbReference type="EMBL" id="LHQR01000029">
    <property type="protein sequence ID" value="KXG51541.1"/>
    <property type="molecule type" value="Genomic_DNA"/>
</dbReference>
<feature type="domain" description="Carrier" evidence="6">
    <location>
        <begin position="3733"/>
        <end position="3809"/>
    </location>
</feature>
<dbReference type="FunFam" id="3.40.50.12780:FF:000014">
    <property type="entry name" value="Nonribosomal peptide synthetase 1"/>
    <property type="match status" value="1"/>
</dbReference>
<dbReference type="GO" id="GO:0044550">
    <property type="term" value="P:secondary metabolite biosynthetic process"/>
    <property type="evidence" value="ECO:0007669"/>
    <property type="project" value="TreeGrafter"/>
</dbReference>
<dbReference type="SUPFAM" id="SSF52777">
    <property type="entry name" value="CoA-dependent acyltransferases"/>
    <property type="match status" value="10"/>
</dbReference>
<feature type="domain" description="Carrier" evidence="6">
    <location>
        <begin position="1100"/>
        <end position="1176"/>
    </location>
</feature>
<dbReference type="InterPro" id="IPR000873">
    <property type="entry name" value="AMP-dep_synth/lig_dom"/>
</dbReference>
<evidence type="ECO:0000256" key="3">
    <source>
        <dbReference type="ARBA" id="ARBA00022598"/>
    </source>
</evidence>
<dbReference type="Gene3D" id="3.40.50.12780">
    <property type="entry name" value="N-terminal domain of ligase-like"/>
    <property type="match status" value="3"/>
</dbReference>
<feature type="domain" description="Carrier" evidence="6">
    <location>
        <begin position="2635"/>
        <end position="2711"/>
    </location>
</feature>
<dbReference type="Pfam" id="PF00501">
    <property type="entry name" value="AMP-binding"/>
    <property type="match status" value="3"/>
</dbReference>
<dbReference type="InterPro" id="IPR023213">
    <property type="entry name" value="CAT-like_dom_sf"/>
</dbReference>
<feature type="region of interest" description="Disordered" evidence="5">
    <location>
        <begin position="81"/>
        <end position="119"/>
    </location>
</feature>
<dbReference type="RefSeq" id="XP_040650077.1">
    <property type="nucleotide sequence ID" value="XM_040796647.1"/>
</dbReference>
<dbReference type="InterPro" id="IPR006162">
    <property type="entry name" value="Ppantetheine_attach_site"/>
</dbReference>
<dbReference type="InterPro" id="IPR010071">
    <property type="entry name" value="AA_adenyl_dom"/>
</dbReference>
<dbReference type="GO" id="GO:0005737">
    <property type="term" value="C:cytoplasm"/>
    <property type="evidence" value="ECO:0007669"/>
    <property type="project" value="TreeGrafter"/>
</dbReference>
<keyword evidence="8" id="KW-1185">Reference proteome</keyword>
<dbReference type="Pfam" id="PF00550">
    <property type="entry name" value="PP-binding"/>
    <property type="match status" value="3"/>
</dbReference>
<name>A0A135LRI1_PENPA</name>
<evidence type="ECO:0000313" key="8">
    <source>
        <dbReference type="Proteomes" id="UP000070168"/>
    </source>
</evidence>
<keyword evidence="3 7" id="KW-0436">Ligase</keyword>
<evidence type="ECO:0000256" key="2">
    <source>
        <dbReference type="ARBA" id="ARBA00022553"/>
    </source>
</evidence>
<dbReference type="STRING" id="5078.A0A135LRI1"/>
<dbReference type="InterPro" id="IPR020845">
    <property type="entry name" value="AMP-binding_CS"/>
</dbReference>
<proteinExistence type="predicted"/>
<dbReference type="InterPro" id="IPR036736">
    <property type="entry name" value="ACP-like_sf"/>
</dbReference>
<evidence type="ECO:0000259" key="6">
    <source>
        <dbReference type="PROSITE" id="PS50075"/>
    </source>
</evidence>
<dbReference type="FunFam" id="1.10.1200.10:FF:000005">
    <property type="entry name" value="Nonribosomal peptide synthetase 1"/>
    <property type="match status" value="3"/>
</dbReference>
<evidence type="ECO:0000256" key="4">
    <source>
        <dbReference type="ARBA" id="ARBA00022737"/>
    </source>
</evidence>
<comment type="caution">
    <text evidence="7">The sequence shown here is derived from an EMBL/GenBank/DDBJ whole genome shotgun (WGS) entry which is preliminary data.</text>
</comment>
<dbReference type="NCBIfam" id="NF003417">
    <property type="entry name" value="PRK04813.1"/>
    <property type="match status" value="3"/>
</dbReference>
<keyword evidence="4" id="KW-0677">Repeat</keyword>
<keyword evidence="2" id="KW-0597">Phosphoprotein</keyword>
<dbReference type="OrthoDB" id="416786at2759"/>
<dbReference type="InterPro" id="IPR020806">
    <property type="entry name" value="PKS_PP-bd"/>
</dbReference>
<accession>A0A135LRI1</accession>
<dbReference type="Gene3D" id="3.30.300.30">
    <property type="match status" value="3"/>
</dbReference>
<dbReference type="PROSITE" id="PS00455">
    <property type="entry name" value="AMP_BINDING"/>
    <property type="match status" value="1"/>
</dbReference>
<dbReference type="SUPFAM" id="SSF47336">
    <property type="entry name" value="ACP-like"/>
    <property type="match status" value="3"/>
</dbReference>
<dbReference type="FunFam" id="3.30.559.10:FF:000016">
    <property type="entry name" value="Nonribosomal peptide synthase Pes1"/>
    <property type="match status" value="1"/>
</dbReference>
<dbReference type="Proteomes" id="UP000070168">
    <property type="component" value="Unassembled WGS sequence"/>
</dbReference>